<evidence type="ECO:0000313" key="1">
    <source>
        <dbReference type="EMBL" id="VEI66806.1"/>
    </source>
</evidence>
<accession>A0A448SGK4</accession>
<organism evidence="1 2">
    <name type="scientific">Serratia fonticola</name>
    <dbReference type="NCBI Taxonomy" id="47917"/>
    <lineage>
        <taxon>Bacteria</taxon>
        <taxon>Pseudomonadati</taxon>
        <taxon>Pseudomonadota</taxon>
        <taxon>Gammaproteobacteria</taxon>
        <taxon>Enterobacterales</taxon>
        <taxon>Yersiniaceae</taxon>
        <taxon>Serratia</taxon>
    </lineage>
</organism>
<dbReference type="Proteomes" id="UP000270487">
    <property type="component" value="Chromosome"/>
</dbReference>
<name>A0A448SGK4_SERFO</name>
<dbReference type="AlphaFoldDB" id="A0A448SGK4"/>
<protein>
    <submittedName>
        <fullName evidence="1">Uncharacterized protein</fullName>
    </submittedName>
</protein>
<sequence>MASIHHLTLPYPLEINRDYGKPYVTGTFEVGGKLFLVVFNKIATATEARTKGYGINMPDIPFPSNGMVEIFFDALSVPEEYGQFRHVPLPGENGSRVLFNVAKLVRLHYSVCKPGGYLFYAAPDVHSERKVDLVVIYNSLLGLRNPQRAQSHTRLCRLPAGWHAYNGLCADGRGYVITC</sequence>
<proteinExistence type="predicted"/>
<dbReference type="RefSeq" id="WP_141131668.1">
    <property type="nucleotide sequence ID" value="NZ_CAMKUD010000022.1"/>
</dbReference>
<gene>
    <name evidence="1" type="ORF">NCTC13193_01761</name>
</gene>
<evidence type="ECO:0000313" key="2">
    <source>
        <dbReference type="Proteomes" id="UP000270487"/>
    </source>
</evidence>
<reference evidence="1 2" key="1">
    <citation type="submission" date="2018-12" db="EMBL/GenBank/DDBJ databases">
        <authorList>
            <consortium name="Pathogen Informatics"/>
        </authorList>
    </citation>
    <scope>NUCLEOTIDE SEQUENCE [LARGE SCALE GENOMIC DNA]</scope>
    <source>
        <strain evidence="1 2">NCTC13193</strain>
    </source>
</reference>
<dbReference type="EMBL" id="LR134492">
    <property type="protein sequence ID" value="VEI66806.1"/>
    <property type="molecule type" value="Genomic_DNA"/>
</dbReference>